<keyword evidence="2" id="KW-0804">Transcription</keyword>
<dbReference type="Pfam" id="PF12833">
    <property type="entry name" value="HTH_18"/>
    <property type="match status" value="1"/>
</dbReference>
<dbReference type="PANTHER" id="PTHR43130:SF3">
    <property type="entry name" value="HTH-TYPE TRANSCRIPTIONAL REGULATOR RV1931C"/>
    <property type="match status" value="1"/>
</dbReference>
<accession>A0ABN1N279</accession>
<dbReference type="PROSITE" id="PS01124">
    <property type="entry name" value="HTH_ARAC_FAMILY_2"/>
    <property type="match status" value="1"/>
</dbReference>
<reference evidence="4 5" key="1">
    <citation type="journal article" date="2019" name="Int. J. Syst. Evol. Microbiol.">
        <title>The Global Catalogue of Microorganisms (GCM) 10K type strain sequencing project: providing services to taxonomists for standard genome sequencing and annotation.</title>
        <authorList>
            <consortium name="The Broad Institute Genomics Platform"/>
            <consortium name="The Broad Institute Genome Sequencing Center for Infectious Disease"/>
            <person name="Wu L."/>
            <person name="Ma J."/>
        </authorList>
    </citation>
    <scope>NUCLEOTIDE SEQUENCE [LARGE SCALE GENOMIC DNA]</scope>
    <source>
        <strain evidence="4 5">JCM 16112</strain>
    </source>
</reference>
<sequence>MTREATTVRRYRAFFAVPPKVHLLDLSGPAHAFYEAQVLNPAIEIYFVSLNGNSEERSSPGLGLNSLLDFRDFELGPSDWLIIPGLESEIYLREGFYRTVQAFLDWVKVQAEKGAKVCSVCTGTFLLAQSGALEGKSCATHWKYAQIFKQSFPQSFLCEDRLFVKDQNVYSSAGVASGIDLSLYLLEEVFGPLFTIQVAKEMVVYLRRSQDDPQLSVFLQFRNHLENRVHEVQDLLSHHLEEPLSQDDLAERVHMSPRNLSRLFKKTTGITLGAYREKLRLEKAVQLVVLGEKIESVALSCGLRSANQLRSLLKKHRGLLPHQLS</sequence>
<evidence type="ECO:0000259" key="3">
    <source>
        <dbReference type="PROSITE" id="PS01124"/>
    </source>
</evidence>
<dbReference type="SUPFAM" id="SSF46689">
    <property type="entry name" value="Homeodomain-like"/>
    <property type="match status" value="1"/>
</dbReference>
<dbReference type="SMART" id="SM00342">
    <property type="entry name" value="HTH_ARAC"/>
    <property type="match status" value="1"/>
</dbReference>
<proteinExistence type="predicted"/>
<dbReference type="Gene3D" id="1.10.10.60">
    <property type="entry name" value="Homeodomain-like"/>
    <property type="match status" value="1"/>
</dbReference>
<dbReference type="CDD" id="cd00093">
    <property type="entry name" value="HTH_XRE"/>
    <property type="match status" value="1"/>
</dbReference>
<dbReference type="EMBL" id="BAAAFI010000031">
    <property type="protein sequence ID" value="GAA0879738.1"/>
    <property type="molecule type" value="Genomic_DNA"/>
</dbReference>
<dbReference type="InterPro" id="IPR052158">
    <property type="entry name" value="INH-QAR"/>
</dbReference>
<dbReference type="Pfam" id="PF01965">
    <property type="entry name" value="DJ-1_PfpI"/>
    <property type="match status" value="1"/>
</dbReference>
<protein>
    <submittedName>
        <fullName evidence="4">DJ-1/PfpI family protein</fullName>
    </submittedName>
</protein>
<dbReference type="InterPro" id="IPR029062">
    <property type="entry name" value="Class_I_gatase-like"/>
</dbReference>
<comment type="caution">
    <text evidence="4">The sequence shown here is derived from an EMBL/GenBank/DDBJ whole genome shotgun (WGS) entry which is preliminary data.</text>
</comment>
<dbReference type="InterPro" id="IPR001387">
    <property type="entry name" value="Cro/C1-type_HTH"/>
</dbReference>
<dbReference type="PANTHER" id="PTHR43130">
    <property type="entry name" value="ARAC-FAMILY TRANSCRIPTIONAL REGULATOR"/>
    <property type="match status" value="1"/>
</dbReference>
<evidence type="ECO:0000313" key="5">
    <source>
        <dbReference type="Proteomes" id="UP001500469"/>
    </source>
</evidence>
<keyword evidence="5" id="KW-1185">Reference proteome</keyword>
<evidence type="ECO:0000256" key="1">
    <source>
        <dbReference type="ARBA" id="ARBA00023015"/>
    </source>
</evidence>
<dbReference type="RefSeq" id="WP_343852462.1">
    <property type="nucleotide sequence ID" value="NZ_BAAAFI010000031.1"/>
</dbReference>
<dbReference type="InterPro" id="IPR018060">
    <property type="entry name" value="HTH_AraC"/>
</dbReference>
<dbReference type="CDD" id="cd03137">
    <property type="entry name" value="GATase1_AraC_1"/>
    <property type="match status" value="1"/>
</dbReference>
<evidence type="ECO:0000256" key="2">
    <source>
        <dbReference type="ARBA" id="ARBA00023163"/>
    </source>
</evidence>
<dbReference type="Proteomes" id="UP001500469">
    <property type="component" value="Unassembled WGS sequence"/>
</dbReference>
<dbReference type="Gene3D" id="3.40.50.880">
    <property type="match status" value="1"/>
</dbReference>
<name>A0ABN1N279_9BACT</name>
<evidence type="ECO:0000313" key="4">
    <source>
        <dbReference type="EMBL" id="GAA0879738.1"/>
    </source>
</evidence>
<dbReference type="InterPro" id="IPR009057">
    <property type="entry name" value="Homeodomain-like_sf"/>
</dbReference>
<dbReference type="InterPro" id="IPR002818">
    <property type="entry name" value="DJ-1/PfpI"/>
</dbReference>
<feature type="domain" description="HTH araC/xylS-type" evidence="3">
    <location>
        <begin position="230"/>
        <end position="325"/>
    </location>
</feature>
<keyword evidence="1" id="KW-0805">Transcription regulation</keyword>
<gene>
    <name evidence="4" type="ORF">GCM10009119_27070</name>
</gene>
<dbReference type="SUPFAM" id="SSF52317">
    <property type="entry name" value="Class I glutamine amidotransferase-like"/>
    <property type="match status" value="1"/>
</dbReference>
<organism evidence="4 5">
    <name type="scientific">Algoriphagus jejuensis</name>
    <dbReference type="NCBI Taxonomy" id="419934"/>
    <lineage>
        <taxon>Bacteria</taxon>
        <taxon>Pseudomonadati</taxon>
        <taxon>Bacteroidota</taxon>
        <taxon>Cytophagia</taxon>
        <taxon>Cytophagales</taxon>
        <taxon>Cyclobacteriaceae</taxon>
        <taxon>Algoriphagus</taxon>
    </lineage>
</organism>